<feature type="compositionally biased region" description="Basic and acidic residues" evidence="1">
    <location>
        <begin position="466"/>
        <end position="505"/>
    </location>
</feature>
<accession>A0A6J4SSE9</accession>
<feature type="compositionally biased region" description="Basic residues" evidence="1">
    <location>
        <begin position="67"/>
        <end position="79"/>
    </location>
</feature>
<feature type="compositionally biased region" description="Basic residues" evidence="1">
    <location>
        <begin position="506"/>
        <end position="526"/>
    </location>
</feature>
<feature type="compositionally biased region" description="Basic and acidic residues" evidence="1">
    <location>
        <begin position="401"/>
        <end position="412"/>
    </location>
</feature>
<feature type="compositionally biased region" description="Basic residues" evidence="1">
    <location>
        <begin position="196"/>
        <end position="216"/>
    </location>
</feature>
<organism evidence="2">
    <name type="scientific">uncultured Solirubrobacteraceae bacterium</name>
    <dbReference type="NCBI Taxonomy" id="1162706"/>
    <lineage>
        <taxon>Bacteria</taxon>
        <taxon>Bacillati</taxon>
        <taxon>Actinomycetota</taxon>
        <taxon>Thermoleophilia</taxon>
        <taxon>Solirubrobacterales</taxon>
        <taxon>Solirubrobacteraceae</taxon>
        <taxon>environmental samples</taxon>
    </lineage>
</organism>
<feature type="compositionally biased region" description="Basic and acidic residues" evidence="1">
    <location>
        <begin position="269"/>
        <end position="287"/>
    </location>
</feature>
<evidence type="ECO:0000313" key="2">
    <source>
        <dbReference type="EMBL" id="CAA9503980.1"/>
    </source>
</evidence>
<feature type="compositionally biased region" description="Basic and acidic residues" evidence="1">
    <location>
        <begin position="217"/>
        <end position="232"/>
    </location>
</feature>
<evidence type="ECO:0000256" key="1">
    <source>
        <dbReference type="SAM" id="MobiDB-lite"/>
    </source>
</evidence>
<proteinExistence type="predicted"/>
<feature type="compositionally biased region" description="Basic residues" evidence="1">
    <location>
        <begin position="233"/>
        <end position="246"/>
    </location>
</feature>
<feature type="region of interest" description="Disordered" evidence="1">
    <location>
        <begin position="18"/>
        <end position="371"/>
    </location>
</feature>
<feature type="compositionally biased region" description="Basic and acidic residues" evidence="1">
    <location>
        <begin position="352"/>
        <end position="367"/>
    </location>
</feature>
<feature type="non-terminal residue" evidence="2">
    <location>
        <position position="1"/>
    </location>
</feature>
<reference evidence="2" key="1">
    <citation type="submission" date="2020-02" db="EMBL/GenBank/DDBJ databases">
        <authorList>
            <person name="Meier V. D."/>
        </authorList>
    </citation>
    <scope>NUCLEOTIDE SEQUENCE</scope>
    <source>
        <strain evidence="2">AVDCRST_MAG85</strain>
    </source>
</reference>
<dbReference type="EMBL" id="CADCVT010000209">
    <property type="protein sequence ID" value="CAA9503980.1"/>
    <property type="molecule type" value="Genomic_DNA"/>
</dbReference>
<feature type="non-terminal residue" evidence="2">
    <location>
        <position position="532"/>
    </location>
</feature>
<feature type="compositionally biased region" description="Basic residues" evidence="1">
    <location>
        <begin position="288"/>
        <end position="318"/>
    </location>
</feature>
<gene>
    <name evidence="2" type="ORF">AVDCRST_MAG85-1941</name>
</gene>
<protein>
    <submittedName>
        <fullName evidence="2">Uncharacterized protein</fullName>
    </submittedName>
</protein>
<feature type="region of interest" description="Disordered" evidence="1">
    <location>
        <begin position="390"/>
        <end position="532"/>
    </location>
</feature>
<feature type="compositionally biased region" description="Basic and acidic residues" evidence="1">
    <location>
        <begin position="330"/>
        <end position="342"/>
    </location>
</feature>
<name>A0A6J4SSE9_9ACTN</name>
<feature type="compositionally biased region" description="Basic residues" evidence="1">
    <location>
        <begin position="432"/>
        <end position="450"/>
    </location>
</feature>
<dbReference type="AlphaFoldDB" id="A0A6J4SSE9"/>
<sequence length="532" mass="61869">EAHDRRLGRLAGRVPGVRARRRRAVQAAAGLRAEDDRRRVALVRPHRPEPPAPAGRDPHRPGQRAGARARVRLRHRRGGHDRQLRQHPDRRRRLRLRGDPGRVGLRAERHHRRARVEAPDALAEPRVQRRARQLAARDEGQGRRRGQRRRAAVLVRAQPEDRQGRLALGDARRPRQRQRHLEPRPPPGRPRLPVLRQRHRQARVARRLRVPRRGLRRDRQAQLHHEPRGGHDRRLRRRHDLGHGRLRPAGALRLRRRRQPEPGPQGAPAHERDHQDRRRSRARDLRVGRRLLQGRHRPVSGHRRRQEPRVRGWCRRRAAVPGQPGALPADRPRLRRVAEPVPRRAGPAARRPAAEVRHVPRGVHGDDGPGVAAHRRAAVLPVQRGLVGVRRQAPLRRRQPRRSDGRDGDRGIARLGGPDRRRRPLPPGLDRQRRRVHVRRHSGARLRRRERPAGAVPLGRRRRRRDAGVRAGDRREPRLDHRRELAPPDRRRAVSELERPRDRAAHALRRRGTAARRAAPTRRHLHHDPEPM</sequence>